<dbReference type="InterPro" id="IPR008969">
    <property type="entry name" value="CarboxyPept-like_regulatory"/>
</dbReference>
<proteinExistence type="predicted"/>
<feature type="region of interest" description="Disordered" evidence="1">
    <location>
        <begin position="1"/>
        <end position="20"/>
    </location>
</feature>
<dbReference type="Gene3D" id="2.60.40.1120">
    <property type="entry name" value="Carboxypeptidase-like, regulatory domain"/>
    <property type="match status" value="1"/>
</dbReference>
<dbReference type="Pfam" id="PF04151">
    <property type="entry name" value="PPC"/>
    <property type="match status" value="1"/>
</dbReference>
<evidence type="ECO:0000256" key="1">
    <source>
        <dbReference type="SAM" id="MobiDB-lite"/>
    </source>
</evidence>
<feature type="non-terminal residue" evidence="3">
    <location>
        <position position="1"/>
    </location>
</feature>
<organism evidence="3">
    <name type="scientific">marine sediment metagenome</name>
    <dbReference type="NCBI Taxonomy" id="412755"/>
    <lineage>
        <taxon>unclassified sequences</taxon>
        <taxon>metagenomes</taxon>
        <taxon>ecological metagenomes</taxon>
    </lineage>
</organism>
<comment type="caution">
    <text evidence="3">The sequence shown here is derived from an EMBL/GenBank/DDBJ whole genome shotgun (WGS) entry which is preliminary data.</text>
</comment>
<feature type="non-terminal residue" evidence="3">
    <location>
        <position position="267"/>
    </location>
</feature>
<accession>X1HZJ7</accession>
<dbReference type="SUPFAM" id="SSF49464">
    <property type="entry name" value="Carboxypeptidase regulatory domain-like"/>
    <property type="match status" value="1"/>
</dbReference>
<dbReference type="SUPFAM" id="SSF89260">
    <property type="entry name" value="Collagen-binding domain"/>
    <property type="match status" value="1"/>
</dbReference>
<evidence type="ECO:0000259" key="2">
    <source>
        <dbReference type="Pfam" id="PF04151"/>
    </source>
</evidence>
<reference evidence="3" key="1">
    <citation type="journal article" date="2014" name="Front. Microbiol.">
        <title>High frequency of phylogenetically diverse reductive dehalogenase-homologous genes in deep subseafloor sedimentary metagenomes.</title>
        <authorList>
            <person name="Kawai M."/>
            <person name="Futagami T."/>
            <person name="Toyoda A."/>
            <person name="Takaki Y."/>
            <person name="Nishi S."/>
            <person name="Hori S."/>
            <person name="Arai W."/>
            <person name="Tsubouchi T."/>
            <person name="Morono Y."/>
            <person name="Uchiyama I."/>
            <person name="Ito T."/>
            <person name="Fujiyama A."/>
            <person name="Inagaki F."/>
            <person name="Takami H."/>
        </authorList>
    </citation>
    <scope>NUCLEOTIDE SEQUENCE</scope>
    <source>
        <strain evidence="3">Expedition CK06-06</strain>
    </source>
</reference>
<sequence length="267" mass="28074">ISVTPTSPDAYEPDDDAAHATPIATDGQLQQHSICPGGDIDYMSFAAQAGRDYVIETHHVNDQPADTYLYLYGTNGTTLLEEDDDSGSDWFCSKIEWTCPTGGTYYAAVEHYSTTGVCNYAVNVTSFDTISGNVTDGTNPMENVGIWVVDVNKAFDTADGIATTDASGNYVCTVPAGTYTVTAHLANHTATPPSHEVTIPGGGPADFVLANTGPPAGDGVETCWAVLVGISDYVGSMNDLSFCDDDAIEFGQALAAGGNWQDTNIEV</sequence>
<feature type="domain" description="Peptidase C-terminal archaeal/bacterial" evidence="2">
    <location>
        <begin position="40"/>
        <end position="110"/>
    </location>
</feature>
<dbReference type="Pfam" id="PF13620">
    <property type="entry name" value="CarboxypepD_reg"/>
    <property type="match status" value="1"/>
</dbReference>
<dbReference type="Gene3D" id="2.60.120.380">
    <property type="match status" value="1"/>
</dbReference>
<evidence type="ECO:0000313" key="3">
    <source>
        <dbReference type="EMBL" id="GAH75561.1"/>
    </source>
</evidence>
<dbReference type="EMBL" id="BARU01028939">
    <property type="protein sequence ID" value="GAH75561.1"/>
    <property type="molecule type" value="Genomic_DNA"/>
</dbReference>
<dbReference type="AlphaFoldDB" id="X1HZJ7"/>
<name>X1HZJ7_9ZZZZ</name>
<dbReference type="InterPro" id="IPR007280">
    <property type="entry name" value="Peptidase_C_arc/bac"/>
</dbReference>
<gene>
    <name evidence="3" type="ORF">S03H2_46126</name>
</gene>
<protein>
    <recommendedName>
        <fullName evidence="2">Peptidase C-terminal archaeal/bacterial domain-containing protein</fullName>
    </recommendedName>
</protein>